<keyword evidence="7" id="KW-0653">Protein transport</keyword>
<gene>
    <name evidence="11" type="primary">gspM</name>
    <name evidence="11" type="ORF">ACCI51_14410</name>
</gene>
<dbReference type="InterPro" id="IPR007690">
    <property type="entry name" value="T2SS_GspM"/>
</dbReference>
<comment type="similarity">
    <text evidence="2">Belongs to the GSP M family.</text>
</comment>
<proteinExistence type="inferred from homology"/>
<evidence type="ECO:0000256" key="4">
    <source>
        <dbReference type="ARBA" id="ARBA00022475"/>
    </source>
</evidence>
<keyword evidence="5" id="KW-0997">Cell inner membrane</keyword>
<dbReference type="EMBL" id="JBGMEL010000014">
    <property type="protein sequence ID" value="MFA0791746.1"/>
    <property type="molecule type" value="Genomic_DNA"/>
</dbReference>
<accession>A0ABV4NS00</accession>
<dbReference type="RefSeq" id="WP_371844240.1">
    <property type="nucleotide sequence ID" value="NZ_JBGMEL010000014.1"/>
</dbReference>
<dbReference type="SUPFAM" id="SSF103054">
    <property type="entry name" value="General secretion pathway protein M, EpsM"/>
    <property type="match status" value="1"/>
</dbReference>
<keyword evidence="12" id="KW-1185">Reference proteome</keyword>
<sequence>MKEQIAQWKQKWHALSSSDQRALGALGLFAGGLFIVYGLFSPAKGFFDESRTRAEESRELVQWMESQRPVLSRIKPNGAGGKASGTLLQRVTNAAKQNRVTIKRFEPERENRIRLWVEEVRYQDLQPWLNQLMKEQLGVRTINLDALSEQGMVSARLTIEG</sequence>
<reference evidence="11 12" key="1">
    <citation type="submission" date="2024-08" db="EMBL/GenBank/DDBJ databases">
        <authorList>
            <person name="Ishaq N."/>
        </authorList>
    </citation>
    <scope>NUCLEOTIDE SEQUENCE [LARGE SCALE GENOMIC DNA]</scope>
    <source>
        <strain evidence="11 12">JCM 30400</strain>
    </source>
</reference>
<evidence type="ECO:0000256" key="1">
    <source>
        <dbReference type="ARBA" id="ARBA00004377"/>
    </source>
</evidence>
<keyword evidence="8 10" id="KW-1133">Transmembrane helix</keyword>
<evidence type="ECO:0000256" key="2">
    <source>
        <dbReference type="ARBA" id="ARBA00010637"/>
    </source>
</evidence>
<dbReference type="InterPro" id="IPR023229">
    <property type="entry name" value="T2SS_M_periplasmic_sf"/>
</dbReference>
<keyword evidence="6 10" id="KW-0812">Transmembrane</keyword>
<comment type="subcellular location">
    <subcellularLocation>
        <location evidence="1">Cell inner membrane</location>
        <topology evidence="1">Single-pass membrane protein</topology>
    </subcellularLocation>
</comment>
<evidence type="ECO:0000256" key="5">
    <source>
        <dbReference type="ARBA" id="ARBA00022519"/>
    </source>
</evidence>
<comment type="caution">
    <text evidence="11">The sequence shown here is derived from an EMBL/GenBank/DDBJ whole genome shotgun (WGS) entry which is preliminary data.</text>
</comment>
<evidence type="ECO:0000256" key="9">
    <source>
        <dbReference type="ARBA" id="ARBA00023136"/>
    </source>
</evidence>
<feature type="transmembrane region" description="Helical" evidence="10">
    <location>
        <begin position="21"/>
        <end position="40"/>
    </location>
</feature>
<evidence type="ECO:0000256" key="3">
    <source>
        <dbReference type="ARBA" id="ARBA00022448"/>
    </source>
</evidence>
<keyword evidence="3" id="KW-0813">Transport</keyword>
<evidence type="ECO:0000256" key="8">
    <source>
        <dbReference type="ARBA" id="ARBA00022989"/>
    </source>
</evidence>
<dbReference type="Proteomes" id="UP001569414">
    <property type="component" value="Unassembled WGS sequence"/>
</dbReference>
<name>A0ABV4NS00_9GAMM</name>
<evidence type="ECO:0000256" key="6">
    <source>
        <dbReference type="ARBA" id="ARBA00022692"/>
    </source>
</evidence>
<keyword evidence="4" id="KW-1003">Cell membrane</keyword>
<evidence type="ECO:0000313" key="11">
    <source>
        <dbReference type="EMBL" id="MFA0791746.1"/>
    </source>
</evidence>
<evidence type="ECO:0000256" key="10">
    <source>
        <dbReference type="SAM" id="Phobius"/>
    </source>
</evidence>
<protein>
    <submittedName>
        <fullName evidence="11">Type II secretion system protein GspM</fullName>
    </submittedName>
</protein>
<keyword evidence="9 10" id="KW-0472">Membrane</keyword>
<dbReference type="Gene3D" id="3.30.1360.100">
    <property type="entry name" value="General secretion pathway protein M, EpsM"/>
    <property type="match status" value="1"/>
</dbReference>
<evidence type="ECO:0000256" key="7">
    <source>
        <dbReference type="ARBA" id="ARBA00022927"/>
    </source>
</evidence>
<organism evidence="11 12">
    <name type="scientific">Microbulbifer echini</name>
    <dbReference type="NCBI Taxonomy" id="1529067"/>
    <lineage>
        <taxon>Bacteria</taxon>
        <taxon>Pseudomonadati</taxon>
        <taxon>Pseudomonadota</taxon>
        <taxon>Gammaproteobacteria</taxon>
        <taxon>Cellvibrionales</taxon>
        <taxon>Microbulbiferaceae</taxon>
        <taxon>Microbulbifer</taxon>
    </lineage>
</organism>
<evidence type="ECO:0000313" key="12">
    <source>
        <dbReference type="Proteomes" id="UP001569414"/>
    </source>
</evidence>
<dbReference type="Pfam" id="PF04612">
    <property type="entry name" value="T2SSM"/>
    <property type="match status" value="1"/>
</dbReference>